<keyword evidence="1" id="KW-1185">Reference proteome</keyword>
<evidence type="ECO:0000313" key="1">
    <source>
        <dbReference type="Proteomes" id="UP000887566"/>
    </source>
</evidence>
<organism evidence="1 2">
    <name type="scientific">Plectus sambesii</name>
    <dbReference type="NCBI Taxonomy" id="2011161"/>
    <lineage>
        <taxon>Eukaryota</taxon>
        <taxon>Metazoa</taxon>
        <taxon>Ecdysozoa</taxon>
        <taxon>Nematoda</taxon>
        <taxon>Chromadorea</taxon>
        <taxon>Plectida</taxon>
        <taxon>Plectina</taxon>
        <taxon>Plectoidea</taxon>
        <taxon>Plectidae</taxon>
        <taxon>Plectus</taxon>
    </lineage>
</organism>
<accession>A0A914WBU6</accession>
<evidence type="ECO:0000313" key="2">
    <source>
        <dbReference type="WBParaSite" id="PSAMB.scaffold37size103856.g906.t1"/>
    </source>
</evidence>
<reference evidence="2" key="1">
    <citation type="submission" date="2022-11" db="UniProtKB">
        <authorList>
            <consortium name="WormBaseParasite"/>
        </authorList>
    </citation>
    <scope>IDENTIFICATION</scope>
</reference>
<dbReference type="Proteomes" id="UP000887566">
    <property type="component" value="Unplaced"/>
</dbReference>
<name>A0A914WBU6_9BILA</name>
<proteinExistence type="predicted"/>
<dbReference type="WBParaSite" id="PSAMB.scaffold37size103856.g906.t1">
    <property type="protein sequence ID" value="PSAMB.scaffold37size103856.g906.t1"/>
    <property type="gene ID" value="PSAMB.scaffold37size103856.g906"/>
</dbReference>
<sequence>MTAQISKPLEYTTMVFRRVIVIKSLRVIADAALGDVVSTYAYGSQVLNRTDRPELVLGGAPGVYIAWWSARQNSNKTGEMMKQLNSSVAVAVEIVAVA</sequence>
<protein>
    <submittedName>
        <fullName evidence="2">Uncharacterized protein</fullName>
    </submittedName>
</protein>
<dbReference type="AlphaFoldDB" id="A0A914WBU6"/>